<proteinExistence type="predicted"/>
<accession>A0AAV6YZY7</accession>
<evidence type="ECO:0008006" key="3">
    <source>
        <dbReference type="Google" id="ProtNLM"/>
    </source>
</evidence>
<keyword evidence="2" id="KW-1185">Reference proteome</keyword>
<sequence>MVLYYHIPLNLVPPLFCMISNWTIKNLHTIRGKINSNYDPLGFPILKSNYNSQHVPPSMLHLSPTTPDTSCISPHIAGERNAILFNYRFAPDI</sequence>
<dbReference type="EMBL" id="WNYA01009884">
    <property type="protein sequence ID" value="KAG8540605.1"/>
    <property type="molecule type" value="Genomic_DNA"/>
</dbReference>
<protein>
    <recommendedName>
        <fullName evidence="3">Cytochrome b</fullName>
    </recommendedName>
</protein>
<reference evidence="1" key="1">
    <citation type="thesis" date="2020" institute="ProQuest LLC" country="789 East Eisenhower Parkway, Ann Arbor, MI, USA">
        <title>Comparative Genomics and Chromosome Evolution.</title>
        <authorList>
            <person name="Mudd A.B."/>
        </authorList>
    </citation>
    <scope>NUCLEOTIDE SEQUENCE</scope>
    <source>
        <strain evidence="1">237g6f4</strain>
        <tissue evidence="1">Blood</tissue>
    </source>
</reference>
<evidence type="ECO:0000313" key="2">
    <source>
        <dbReference type="Proteomes" id="UP000824782"/>
    </source>
</evidence>
<dbReference type="AlphaFoldDB" id="A0AAV6YZY7"/>
<gene>
    <name evidence="1" type="ORF">GDO81_018947</name>
</gene>
<name>A0AAV6YZY7_ENGPU</name>
<organism evidence="1 2">
    <name type="scientific">Engystomops pustulosus</name>
    <name type="common">Tungara frog</name>
    <name type="synonym">Physalaemus pustulosus</name>
    <dbReference type="NCBI Taxonomy" id="76066"/>
    <lineage>
        <taxon>Eukaryota</taxon>
        <taxon>Metazoa</taxon>
        <taxon>Chordata</taxon>
        <taxon>Craniata</taxon>
        <taxon>Vertebrata</taxon>
        <taxon>Euteleostomi</taxon>
        <taxon>Amphibia</taxon>
        <taxon>Batrachia</taxon>
        <taxon>Anura</taxon>
        <taxon>Neobatrachia</taxon>
        <taxon>Hyloidea</taxon>
        <taxon>Leptodactylidae</taxon>
        <taxon>Leiuperinae</taxon>
        <taxon>Engystomops</taxon>
    </lineage>
</organism>
<evidence type="ECO:0000313" key="1">
    <source>
        <dbReference type="EMBL" id="KAG8540605.1"/>
    </source>
</evidence>
<dbReference type="Proteomes" id="UP000824782">
    <property type="component" value="Unassembled WGS sequence"/>
</dbReference>
<comment type="caution">
    <text evidence="1">The sequence shown here is derived from an EMBL/GenBank/DDBJ whole genome shotgun (WGS) entry which is preliminary data.</text>
</comment>